<reference evidence="4" key="2">
    <citation type="submission" date="2015-01" db="EMBL/GenBank/DDBJ databases">
        <title>Evolutionary Origins and Diversification of the Mycorrhizal Mutualists.</title>
        <authorList>
            <consortium name="DOE Joint Genome Institute"/>
            <consortium name="Mycorrhizal Genomics Consortium"/>
            <person name="Kohler A."/>
            <person name="Kuo A."/>
            <person name="Nagy L.G."/>
            <person name="Floudas D."/>
            <person name="Copeland A."/>
            <person name="Barry K.W."/>
            <person name="Cichocki N."/>
            <person name="Veneault-Fourrey C."/>
            <person name="LaButti K."/>
            <person name="Lindquist E.A."/>
            <person name="Lipzen A."/>
            <person name="Lundell T."/>
            <person name="Morin E."/>
            <person name="Murat C."/>
            <person name="Riley R."/>
            <person name="Ohm R."/>
            <person name="Sun H."/>
            <person name="Tunlid A."/>
            <person name="Henrissat B."/>
            <person name="Grigoriev I.V."/>
            <person name="Hibbett D.S."/>
            <person name="Martin F."/>
        </authorList>
    </citation>
    <scope>NUCLEOTIDE SEQUENCE [LARGE SCALE GENOMIC DNA]</scope>
    <source>
        <strain evidence="4">Zn</strain>
    </source>
</reference>
<feature type="transmembrane region" description="Helical" evidence="1">
    <location>
        <begin position="97"/>
        <end position="118"/>
    </location>
</feature>
<reference evidence="3 4" key="1">
    <citation type="submission" date="2014-04" db="EMBL/GenBank/DDBJ databases">
        <authorList>
            <consortium name="DOE Joint Genome Institute"/>
            <person name="Kuo A."/>
            <person name="Martino E."/>
            <person name="Perotto S."/>
            <person name="Kohler A."/>
            <person name="Nagy L.G."/>
            <person name="Floudas D."/>
            <person name="Copeland A."/>
            <person name="Barry K.W."/>
            <person name="Cichocki N."/>
            <person name="Veneault-Fourrey C."/>
            <person name="LaButti K."/>
            <person name="Lindquist E.A."/>
            <person name="Lipzen A."/>
            <person name="Lundell T."/>
            <person name="Morin E."/>
            <person name="Murat C."/>
            <person name="Sun H."/>
            <person name="Tunlid A."/>
            <person name="Henrissat B."/>
            <person name="Grigoriev I.V."/>
            <person name="Hibbett D.S."/>
            <person name="Martin F."/>
            <person name="Nordberg H.P."/>
            <person name="Cantor M.N."/>
            <person name="Hua S.X."/>
        </authorList>
    </citation>
    <scope>NUCLEOTIDE SEQUENCE [LARGE SCALE GENOMIC DNA]</scope>
    <source>
        <strain evidence="3 4">Zn</strain>
    </source>
</reference>
<dbReference type="OrthoDB" id="5819582at2759"/>
<accession>A0A0C3CCG3</accession>
<feature type="transmembrane region" description="Helical" evidence="1">
    <location>
        <begin position="314"/>
        <end position="331"/>
    </location>
</feature>
<keyword evidence="1" id="KW-1133">Transmembrane helix</keyword>
<feature type="transmembrane region" description="Helical" evidence="1">
    <location>
        <begin position="420"/>
        <end position="442"/>
    </location>
</feature>
<dbReference type="InterPro" id="IPR050879">
    <property type="entry name" value="Acyltransferase_3"/>
</dbReference>
<keyword evidence="4" id="KW-1185">Reference proteome</keyword>
<dbReference type="EMBL" id="KN832884">
    <property type="protein sequence ID" value="KIM96588.1"/>
    <property type="molecule type" value="Genomic_DNA"/>
</dbReference>
<feature type="transmembrane region" description="Helical" evidence="1">
    <location>
        <begin position="388"/>
        <end position="408"/>
    </location>
</feature>
<evidence type="ECO:0000259" key="2">
    <source>
        <dbReference type="Pfam" id="PF01757"/>
    </source>
</evidence>
<feature type="transmembrane region" description="Helical" evidence="1">
    <location>
        <begin position="221"/>
        <end position="242"/>
    </location>
</feature>
<proteinExistence type="predicted"/>
<evidence type="ECO:0000313" key="4">
    <source>
        <dbReference type="Proteomes" id="UP000054321"/>
    </source>
</evidence>
<dbReference type="STRING" id="913774.A0A0C3CCG3"/>
<dbReference type="Proteomes" id="UP000054321">
    <property type="component" value="Unassembled WGS sequence"/>
</dbReference>
<organism evidence="3 4">
    <name type="scientific">Oidiodendron maius (strain Zn)</name>
    <dbReference type="NCBI Taxonomy" id="913774"/>
    <lineage>
        <taxon>Eukaryota</taxon>
        <taxon>Fungi</taxon>
        <taxon>Dikarya</taxon>
        <taxon>Ascomycota</taxon>
        <taxon>Pezizomycotina</taxon>
        <taxon>Leotiomycetes</taxon>
        <taxon>Leotiomycetes incertae sedis</taxon>
        <taxon>Myxotrichaceae</taxon>
        <taxon>Oidiodendron</taxon>
    </lineage>
</organism>
<evidence type="ECO:0000313" key="3">
    <source>
        <dbReference type="EMBL" id="KIM96588.1"/>
    </source>
</evidence>
<dbReference type="HOGENOM" id="CLU_005679_13_0_1"/>
<gene>
    <name evidence="3" type="ORF">OIDMADRAFT_170325</name>
</gene>
<dbReference type="InterPro" id="IPR002656">
    <property type="entry name" value="Acyl_transf_3_dom"/>
</dbReference>
<dbReference type="AlphaFoldDB" id="A0A0C3CCG3"/>
<protein>
    <recommendedName>
        <fullName evidence="2">Acyltransferase 3 domain-containing protein</fullName>
    </recommendedName>
</protein>
<feature type="transmembrane region" description="Helical" evidence="1">
    <location>
        <begin position="146"/>
        <end position="166"/>
    </location>
</feature>
<keyword evidence="1" id="KW-0812">Transmembrane</keyword>
<dbReference type="InParanoid" id="A0A0C3CCG3"/>
<sequence length="465" mass="53374">MFKMNNKMSFSLRKFTQAFLHIIQRIASALLPSYIQLILRNEPSKPTKASPTSYLNGFRGTMAFLVFVRHFSLPWQSDLDYGLGQGENHTGIFRLPILRIIYAGPYVPIFLIISGYVMSLKPLRLLNMDQKEAFLASMISSLFRRAIRIFPPPILSSFLFMLAVHFELFKFQYNTMDGFIPHHPDRLSTFFDQFIDWLQFVFGDLTNLWDWKMPKSVYGGHLWTIGLQFRCSMVVFLALIGLANTRKHARQTILALLFVYCMFSGRWDVALYLSGIFMAGTEAGIKDISAHTVIPSLDLEKGSLSSAAVRFRSRISWCVILLAGLYLSSYPRARDGIGAPGYRVLYDINPSYFYWQGNGAIFLIWSLISSKTAQGLFNYSFPQYLGDISFSLYIVHEPLLHVLGYRMVNFAWRITGKEQVLQYQLGFFMALLLMSPILLLTADIFHRIVDEPCADLGRWLETKCK</sequence>
<name>A0A0C3CCG3_OIDMZ</name>
<evidence type="ECO:0000256" key="1">
    <source>
        <dbReference type="SAM" id="Phobius"/>
    </source>
</evidence>
<feature type="transmembrane region" description="Helical" evidence="1">
    <location>
        <begin position="254"/>
        <end position="273"/>
    </location>
</feature>
<dbReference type="Pfam" id="PF01757">
    <property type="entry name" value="Acyl_transf_3"/>
    <property type="match status" value="1"/>
</dbReference>
<dbReference type="PANTHER" id="PTHR23028:SF134">
    <property type="entry name" value="PUTATIVE (AFU_ORTHOLOGUE AFUA_4G08520)-RELATED"/>
    <property type="match status" value="1"/>
</dbReference>
<dbReference type="PANTHER" id="PTHR23028">
    <property type="entry name" value="ACETYLTRANSFERASE"/>
    <property type="match status" value="1"/>
</dbReference>
<dbReference type="GO" id="GO:0016747">
    <property type="term" value="F:acyltransferase activity, transferring groups other than amino-acyl groups"/>
    <property type="evidence" value="ECO:0007669"/>
    <property type="project" value="InterPro"/>
</dbReference>
<feature type="domain" description="Acyltransferase 3" evidence="2">
    <location>
        <begin position="54"/>
        <end position="434"/>
    </location>
</feature>
<keyword evidence="1" id="KW-0472">Membrane</keyword>
<feature type="transmembrane region" description="Helical" evidence="1">
    <location>
        <begin position="352"/>
        <end position="368"/>
    </location>
</feature>